<comment type="catalytic activity">
    <reaction evidence="1">
        <text>[protein]-peptidylproline (omega=180) = [protein]-peptidylproline (omega=0)</text>
        <dbReference type="Rhea" id="RHEA:16237"/>
        <dbReference type="Rhea" id="RHEA-COMP:10747"/>
        <dbReference type="Rhea" id="RHEA-COMP:10748"/>
        <dbReference type="ChEBI" id="CHEBI:83833"/>
        <dbReference type="ChEBI" id="CHEBI:83834"/>
        <dbReference type="EC" id="5.2.1.8"/>
    </reaction>
</comment>
<evidence type="ECO:0000313" key="9">
    <source>
        <dbReference type="EMBL" id="QHQ60480.1"/>
    </source>
</evidence>
<dbReference type="InterPro" id="IPR027304">
    <property type="entry name" value="Trigger_fact/SurA_dom_sf"/>
</dbReference>
<dbReference type="GO" id="GO:0003755">
    <property type="term" value="F:peptidyl-prolyl cis-trans isomerase activity"/>
    <property type="evidence" value="ECO:0007669"/>
    <property type="project" value="UniProtKB-KW"/>
</dbReference>
<feature type="chain" id="PRO_5039715800" description="peptidylprolyl isomerase" evidence="7">
    <location>
        <begin position="24"/>
        <end position="353"/>
    </location>
</feature>
<dbReference type="Proteomes" id="UP000464314">
    <property type="component" value="Chromosome"/>
</dbReference>
<reference evidence="9 10" key="1">
    <citation type="submission" date="2020-01" db="EMBL/GenBank/DDBJ databases">
        <title>Genome analysis of Anaerocolumna sp. CBA3638.</title>
        <authorList>
            <person name="Kim J."/>
            <person name="Roh S.W."/>
        </authorList>
    </citation>
    <scope>NUCLEOTIDE SEQUENCE [LARGE SCALE GENOMIC DNA]</scope>
    <source>
        <strain evidence="9 10">CBA3638</strain>
    </source>
</reference>
<evidence type="ECO:0000256" key="5">
    <source>
        <dbReference type="ARBA" id="ARBA00023235"/>
    </source>
</evidence>
<evidence type="ECO:0000259" key="8">
    <source>
        <dbReference type="PROSITE" id="PS50198"/>
    </source>
</evidence>
<dbReference type="PROSITE" id="PS51257">
    <property type="entry name" value="PROKAR_LIPOPROTEIN"/>
    <property type="match status" value="1"/>
</dbReference>
<evidence type="ECO:0000256" key="1">
    <source>
        <dbReference type="ARBA" id="ARBA00000971"/>
    </source>
</evidence>
<keyword evidence="5 6" id="KW-0413">Isomerase</keyword>
<dbReference type="Gene3D" id="3.10.50.40">
    <property type="match status" value="1"/>
</dbReference>
<dbReference type="InterPro" id="IPR000297">
    <property type="entry name" value="PPIase_PpiC"/>
</dbReference>
<dbReference type="PROSITE" id="PS50198">
    <property type="entry name" value="PPIC_PPIASE_2"/>
    <property type="match status" value="1"/>
</dbReference>
<dbReference type="RefSeq" id="WP_161837316.1">
    <property type="nucleotide sequence ID" value="NZ_CP048000.1"/>
</dbReference>
<dbReference type="PANTHER" id="PTHR47245">
    <property type="entry name" value="PEPTIDYLPROLYL ISOMERASE"/>
    <property type="match status" value="1"/>
</dbReference>
<dbReference type="EC" id="5.2.1.8" evidence="2"/>
<accession>A0A6P1TGY1</accession>
<dbReference type="InterPro" id="IPR046357">
    <property type="entry name" value="PPIase_dom_sf"/>
</dbReference>
<sequence length="353" mass="40337">MRKRIKKLIILNLLAALVLTSTACTKNTGEKQKEIPNNAVTADNGDGSTIEADTVTATPVDEDTLKKVVVKIGKDEVTYSEAMIYFQYIKAQYESYFGDQIWTYDFNGQSFGDMAKQEIMNMIAQTKIACAQAEKYKTEITEEDEAQIKENAQALFAGITDEDKTRYGLTLELVQKFYRDNMIYEKVYDASTMNVDTDVSDEDAKQITIQHILVLTTKTDTDGQKIPMTDKEKEKAYKKAKDLLKQAKKTDNFYNFAEANTEDSNVEYTFGKGEMVKEFEDAAFALKTGEFSNIVETEYGYHILYCVSDYNEDATLEKKKKSLRKDRMKPLRSYMKIGRPTLRLILMIRCGTR</sequence>
<name>A0A6P1TGY1_9FIRM</name>
<keyword evidence="10" id="KW-1185">Reference proteome</keyword>
<feature type="domain" description="PpiC" evidence="8">
    <location>
        <begin position="204"/>
        <end position="308"/>
    </location>
</feature>
<dbReference type="InterPro" id="IPR050245">
    <property type="entry name" value="PrsA_foldase"/>
</dbReference>
<proteinExistence type="predicted"/>
<protein>
    <recommendedName>
        <fullName evidence="2">peptidylprolyl isomerase</fullName>
        <ecNumber evidence="2">5.2.1.8</ecNumber>
    </recommendedName>
</protein>
<gene>
    <name evidence="9" type="ORF">Ana3638_06600</name>
</gene>
<keyword evidence="4 6" id="KW-0697">Rotamase</keyword>
<dbReference type="AlphaFoldDB" id="A0A6P1TGY1"/>
<organism evidence="9 10">
    <name type="scientific">Anaerocolumna sedimenticola</name>
    <dbReference type="NCBI Taxonomy" id="2696063"/>
    <lineage>
        <taxon>Bacteria</taxon>
        <taxon>Bacillati</taxon>
        <taxon>Bacillota</taxon>
        <taxon>Clostridia</taxon>
        <taxon>Lachnospirales</taxon>
        <taxon>Lachnospiraceae</taxon>
        <taxon>Anaerocolumna</taxon>
    </lineage>
</organism>
<evidence type="ECO:0000256" key="6">
    <source>
        <dbReference type="PROSITE-ProRule" id="PRU00278"/>
    </source>
</evidence>
<dbReference type="SUPFAM" id="SSF109998">
    <property type="entry name" value="Triger factor/SurA peptide-binding domain-like"/>
    <property type="match status" value="1"/>
</dbReference>
<keyword evidence="3 7" id="KW-0732">Signal</keyword>
<dbReference type="EMBL" id="CP048000">
    <property type="protein sequence ID" value="QHQ60480.1"/>
    <property type="molecule type" value="Genomic_DNA"/>
</dbReference>
<evidence type="ECO:0000256" key="3">
    <source>
        <dbReference type="ARBA" id="ARBA00022729"/>
    </source>
</evidence>
<dbReference type="KEGG" id="anr:Ana3638_06600"/>
<feature type="signal peptide" evidence="7">
    <location>
        <begin position="1"/>
        <end position="23"/>
    </location>
</feature>
<dbReference type="SUPFAM" id="SSF54534">
    <property type="entry name" value="FKBP-like"/>
    <property type="match status" value="1"/>
</dbReference>
<dbReference type="Pfam" id="PF00639">
    <property type="entry name" value="Rotamase"/>
    <property type="match status" value="1"/>
</dbReference>
<dbReference type="PANTHER" id="PTHR47245:SF1">
    <property type="entry name" value="FOLDASE PROTEIN PRSA"/>
    <property type="match status" value="1"/>
</dbReference>
<evidence type="ECO:0000313" key="10">
    <source>
        <dbReference type="Proteomes" id="UP000464314"/>
    </source>
</evidence>
<evidence type="ECO:0000256" key="2">
    <source>
        <dbReference type="ARBA" id="ARBA00013194"/>
    </source>
</evidence>
<evidence type="ECO:0000256" key="7">
    <source>
        <dbReference type="SAM" id="SignalP"/>
    </source>
</evidence>
<evidence type="ECO:0000256" key="4">
    <source>
        <dbReference type="ARBA" id="ARBA00023110"/>
    </source>
</evidence>